<keyword evidence="4" id="KW-1185">Reference proteome</keyword>
<proteinExistence type="predicted"/>
<reference evidence="3" key="2">
    <citation type="submission" date="2022-01" db="EMBL/GenBank/DDBJ databases">
        <authorList>
            <person name="Yamashiro T."/>
            <person name="Shiraishi A."/>
            <person name="Satake H."/>
            <person name="Nakayama K."/>
        </authorList>
    </citation>
    <scope>NUCLEOTIDE SEQUENCE</scope>
</reference>
<evidence type="ECO:0000256" key="1">
    <source>
        <dbReference type="SAM" id="MobiDB-lite"/>
    </source>
</evidence>
<dbReference type="PANTHER" id="PTHR11439">
    <property type="entry name" value="GAG-POL-RELATED RETROTRANSPOSON"/>
    <property type="match status" value="1"/>
</dbReference>
<feature type="region of interest" description="Disordered" evidence="1">
    <location>
        <begin position="374"/>
        <end position="411"/>
    </location>
</feature>
<dbReference type="CDD" id="cd09272">
    <property type="entry name" value="RNase_HI_RT_Ty1"/>
    <property type="match status" value="1"/>
</dbReference>
<protein>
    <submittedName>
        <fullName evidence="3">Retrovirus-related pol polyprotein from transposon TNT 1-94</fullName>
    </submittedName>
</protein>
<sequence>MKSDLDATWKQNEILNDQLLEATLKHDVEKCVLMCFDSMNDDLTTEIEKVKRESIDVHENLHKRIKILKYEVQRCQKQSLDFELQLQHQTEKTNCESSLKNLCETSWIPKMEKLENENIQSQKDINELIESVNQKTYAYGNVRAQNQDLLITIYDLKAKLKTVEKVNFAGNGSKSIATSSGGNRNVDPGVAQGPDTQTTLPINSAFQTDDLDAVDLDCDEAPSARVVLMANLSSYDSDVILEDFNKGLYVEINEMKAVFKQMEYEVEQCYVHKKCFEIHKKELFLKNDRLLELIISQGIVHTAVNSYAAIVDYEKMEKNFVDEYNECLKFKAKLSKKNEMVEKVVYNELSKRCSRIKNHCISLEIEKQQLKERVISSTSSSGSKSKTNTRKNRITQAASSNQKNKKVEDLPRNVMSISNKKNHVSICNSSTKHVVSDANSKFVCSTCNDCLFSTNHDKGVVAYLNDVNSCVKSMSGKSIKKEWKSTGKVFTSVGHRTVRFVNDQVARIMGYGDYQIENVKISKPPSVVSRTPPAVVALIPVDTTGTPSSTLVDQDAPFASHNNMTIYQMDVKNAFLNYEKRLKKALYGLKQDPCAWYDMLWKFIPSQEFSKGVVDPTLFTRKEGKDILLVQIYVDDIIFAFSGLALYDVFANIMSSKFKLSMIGKMYFFLGLRISQSPRGIFINQSKYALEIIKKYGMESSDSVETPIMDRTKLDEDLQGIPVDLTRYCGTDIALTAYADVDHVGCQYTRRSTSGSAQFLGDRLVSWSSKKQKSTAISTKKAEYIALPSLKIQAIDVRYHFIKEQVENGVVHLYFVKIEYQFADIFTKALAKERFEFLLS</sequence>
<organism evidence="3 4">
    <name type="scientific">Tanacetum coccineum</name>
    <dbReference type="NCBI Taxonomy" id="301880"/>
    <lineage>
        <taxon>Eukaryota</taxon>
        <taxon>Viridiplantae</taxon>
        <taxon>Streptophyta</taxon>
        <taxon>Embryophyta</taxon>
        <taxon>Tracheophyta</taxon>
        <taxon>Spermatophyta</taxon>
        <taxon>Magnoliopsida</taxon>
        <taxon>eudicotyledons</taxon>
        <taxon>Gunneridae</taxon>
        <taxon>Pentapetalae</taxon>
        <taxon>asterids</taxon>
        <taxon>campanulids</taxon>
        <taxon>Asterales</taxon>
        <taxon>Asteraceae</taxon>
        <taxon>Asteroideae</taxon>
        <taxon>Anthemideae</taxon>
        <taxon>Anthemidinae</taxon>
        <taxon>Tanacetum</taxon>
    </lineage>
</organism>
<evidence type="ECO:0000313" key="4">
    <source>
        <dbReference type="Proteomes" id="UP001151760"/>
    </source>
</evidence>
<dbReference type="Proteomes" id="UP001151760">
    <property type="component" value="Unassembled WGS sequence"/>
</dbReference>
<dbReference type="PANTHER" id="PTHR11439:SF509">
    <property type="entry name" value="RNA-DIRECTED DNA POLYMERASE"/>
    <property type="match status" value="1"/>
</dbReference>
<gene>
    <name evidence="3" type="ORF">Tco_1113779</name>
</gene>
<feature type="compositionally biased region" description="Low complexity" evidence="1">
    <location>
        <begin position="376"/>
        <end position="386"/>
    </location>
</feature>
<reference evidence="3" key="1">
    <citation type="journal article" date="2022" name="Int. J. Mol. Sci.">
        <title>Draft Genome of Tanacetum Coccineum: Genomic Comparison of Closely Related Tanacetum-Family Plants.</title>
        <authorList>
            <person name="Yamashiro T."/>
            <person name="Shiraishi A."/>
            <person name="Nakayama K."/>
            <person name="Satake H."/>
        </authorList>
    </citation>
    <scope>NUCLEOTIDE SEQUENCE</scope>
</reference>
<feature type="domain" description="Reverse transcriptase Ty1/copia-type" evidence="2">
    <location>
        <begin position="581"/>
        <end position="709"/>
    </location>
</feature>
<accession>A0ABQ5IUB3</accession>
<name>A0ABQ5IUB3_9ASTR</name>
<dbReference type="EMBL" id="BQNB010021153">
    <property type="protein sequence ID" value="GJU03441.1"/>
    <property type="molecule type" value="Genomic_DNA"/>
</dbReference>
<comment type="caution">
    <text evidence="3">The sequence shown here is derived from an EMBL/GenBank/DDBJ whole genome shotgun (WGS) entry which is preliminary data.</text>
</comment>
<dbReference type="Pfam" id="PF07727">
    <property type="entry name" value="RVT_2"/>
    <property type="match status" value="1"/>
</dbReference>
<evidence type="ECO:0000313" key="3">
    <source>
        <dbReference type="EMBL" id="GJU03441.1"/>
    </source>
</evidence>
<evidence type="ECO:0000259" key="2">
    <source>
        <dbReference type="Pfam" id="PF07727"/>
    </source>
</evidence>
<dbReference type="InterPro" id="IPR013103">
    <property type="entry name" value="RVT_2"/>
</dbReference>